<keyword evidence="10" id="KW-1185">Reference proteome</keyword>
<dbReference type="OrthoDB" id="10009520at2759"/>
<dbReference type="Proteomes" id="UP000800041">
    <property type="component" value="Unassembled WGS sequence"/>
</dbReference>
<dbReference type="GO" id="GO:0003676">
    <property type="term" value="F:nucleic acid binding"/>
    <property type="evidence" value="ECO:0007669"/>
    <property type="project" value="InterPro"/>
</dbReference>
<dbReference type="Pfam" id="PF01485">
    <property type="entry name" value="IBR"/>
    <property type="match status" value="1"/>
</dbReference>
<keyword evidence="7" id="KW-0862">Zinc</keyword>
<evidence type="ECO:0000259" key="8">
    <source>
        <dbReference type="PROSITE" id="PS51873"/>
    </source>
</evidence>
<dbReference type="GO" id="GO:0004842">
    <property type="term" value="F:ubiquitin-protein transferase activity"/>
    <property type="evidence" value="ECO:0007669"/>
    <property type="project" value="TreeGrafter"/>
</dbReference>
<dbReference type="GO" id="GO:0000151">
    <property type="term" value="C:ubiquitin ligase complex"/>
    <property type="evidence" value="ECO:0007669"/>
    <property type="project" value="TreeGrafter"/>
</dbReference>
<evidence type="ECO:0000313" key="9">
    <source>
        <dbReference type="EMBL" id="KAF1990598.1"/>
    </source>
</evidence>
<keyword evidence="6" id="KW-0833">Ubl conjugation pathway</keyword>
<dbReference type="PROSITE" id="PS51873">
    <property type="entry name" value="TRIAD"/>
    <property type="match status" value="1"/>
</dbReference>
<dbReference type="EMBL" id="ML977141">
    <property type="protein sequence ID" value="KAF1990598.1"/>
    <property type="molecule type" value="Genomic_DNA"/>
</dbReference>
<proteinExistence type="predicted"/>
<dbReference type="InterPro" id="IPR044066">
    <property type="entry name" value="TRIAD_supradom"/>
</dbReference>
<dbReference type="InterPro" id="IPR051628">
    <property type="entry name" value="LUBAC_E3_Ligases"/>
</dbReference>
<evidence type="ECO:0000256" key="4">
    <source>
        <dbReference type="ARBA" id="ARBA00022737"/>
    </source>
</evidence>
<sequence>MNFQGTILTLIINNSHESECSTVFIRNLPYDTTAAEIENAFDGIGFHQVTIDCIYMLEPTTATVRVRDPAFAENCNRDTDVEENRKGQKRPPEVTGRKLKVSWAKSTRTAFFRFGTRGAATRVSETFNSARYECLGKAATASVPVATKCGCWSIWMSGVPLEVTVRDLEKSIAAVNDVPELTVVHGPSCPAAEAEVSVVVRSRLEVCGTLESFALVPSSERCDRSTVSVLFQDDGAARAAASLDGTPLHILEQGRLSVQLIQSTKAKMPKQVYRFLKYAIKENTKGWKRARQLNFRVINEAKDPLTTLENEGEDATDVLRAREELNDILEGAVLYDDPHHQEPLWIQESSRNGRVSFHQLRTIERDMGIARARDKRNRRLKFYGQPQRIPEAVRRIKEIFEDAVSTQRTHPAMNQHDQICVVCFSEPEDPVILGRPQCLHTYCLDCFSNCCKSAALDAATSSAPDFQIKCCGRRNDDFGRDIPCGYPFPLRAMEAKLAPELFDQILQRSLDLYLARHLNEFRVCPTPDCGYVYSCVRPSATVPAAAPNSLFAAPRLMSLFPPSPRPYICPGCRQRICTSCHADHTFATCAEYRDSVENNAAAMDELGVKKCPMCNTPLMKGSGCNHVVLLELHLTSLLIDACRRAPVGGKVDTCGLVYEPDLFFMVLSRRYLA</sequence>
<evidence type="ECO:0000313" key="10">
    <source>
        <dbReference type="Proteomes" id="UP000800041"/>
    </source>
</evidence>
<name>A0A6G1HCD4_9PEZI</name>
<dbReference type="GO" id="GO:0043130">
    <property type="term" value="F:ubiquitin binding"/>
    <property type="evidence" value="ECO:0007669"/>
    <property type="project" value="TreeGrafter"/>
</dbReference>
<keyword evidence="4" id="KW-0677">Repeat</keyword>
<keyword evidence="3" id="KW-0479">Metal-binding</keyword>
<dbReference type="InterPro" id="IPR002867">
    <property type="entry name" value="IBR_dom"/>
</dbReference>
<reference evidence="9" key="1">
    <citation type="journal article" date="2020" name="Stud. Mycol.">
        <title>101 Dothideomycetes genomes: a test case for predicting lifestyles and emergence of pathogens.</title>
        <authorList>
            <person name="Haridas S."/>
            <person name="Albert R."/>
            <person name="Binder M."/>
            <person name="Bloem J."/>
            <person name="Labutti K."/>
            <person name="Salamov A."/>
            <person name="Andreopoulos B."/>
            <person name="Baker S."/>
            <person name="Barry K."/>
            <person name="Bills G."/>
            <person name="Bluhm B."/>
            <person name="Cannon C."/>
            <person name="Castanera R."/>
            <person name="Culley D."/>
            <person name="Daum C."/>
            <person name="Ezra D."/>
            <person name="Gonzalez J."/>
            <person name="Henrissat B."/>
            <person name="Kuo A."/>
            <person name="Liang C."/>
            <person name="Lipzen A."/>
            <person name="Lutzoni F."/>
            <person name="Magnuson J."/>
            <person name="Mondo S."/>
            <person name="Nolan M."/>
            <person name="Ohm R."/>
            <person name="Pangilinan J."/>
            <person name="Park H.-J."/>
            <person name="Ramirez L."/>
            <person name="Alfaro M."/>
            <person name="Sun H."/>
            <person name="Tritt A."/>
            <person name="Yoshinaga Y."/>
            <person name="Zwiers L.-H."/>
            <person name="Turgeon B."/>
            <person name="Goodwin S."/>
            <person name="Spatafora J."/>
            <person name="Crous P."/>
            <person name="Grigoriev I."/>
        </authorList>
    </citation>
    <scope>NUCLEOTIDE SEQUENCE</scope>
    <source>
        <strain evidence="9">CBS 113979</strain>
    </source>
</reference>
<dbReference type="SUPFAM" id="SSF57850">
    <property type="entry name" value="RING/U-box"/>
    <property type="match status" value="1"/>
</dbReference>
<keyword evidence="2" id="KW-0808">Transferase</keyword>
<organism evidence="9 10">
    <name type="scientific">Aulographum hederae CBS 113979</name>
    <dbReference type="NCBI Taxonomy" id="1176131"/>
    <lineage>
        <taxon>Eukaryota</taxon>
        <taxon>Fungi</taxon>
        <taxon>Dikarya</taxon>
        <taxon>Ascomycota</taxon>
        <taxon>Pezizomycotina</taxon>
        <taxon>Dothideomycetes</taxon>
        <taxon>Pleosporomycetidae</taxon>
        <taxon>Aulographales</taxon>
        <taxon>Aulographaceae</taxon>
    </lineage>
</organism>
<keyword evidence="5" id="KW-0863">Zinc-finger</keyword>
<evidence type="ECO:0000256" key="6">
    <source>
        <dbReference type="ARBA" id="ARBA00022786"/>
    </source>
</evidence>
<dbReference type="PANTHER" id="PTHR22770:SF13">
    <property type="entry name" value="RING-TYPE DOMAIN-CONTAINING PROTEIN"/>
    <property type="match status" value="1"/>
</dbReference>
<evidence type="ECO:0000256" key="3">
    <source>
        <dbReference type="ARBA" id="ARBA00022723"/>
    </source>
</evidence>
<evidence type="ECO:0000256" key="7">
    <source>
        <dbReference type="ARBA" id="ARBA00022833"/>
    </source>
</evidence>
<dbReference type="PANTHER" id="PTHR22770">
    <property type="entry name" value="UBIQUITIN CONJUGATING ENZYME 7 INTERACTING PROTEIN-RELATED"/>
    <property type="match status" value="1"/>
</dbReference>
<dbReference type="SUPFAM" id="SSF54928">
    <property type="entry name" value="RNA-binding domain, RBD"/>
    <property type="match status" value="1"/>
</dbReference>
<protein>
    <recommendedName>
        <fullName evidence="8">RING-type domain-containing protein</fullName>
    </recommendedName>
</protein>
<evidence type="ECO:0000256" key="1">
    <source>
        <dbReference type="ARBA" id="ARBA00004906"/>
    </source>
</evidence>
<dbReference type="AlphaFoldDB" id="A0A6G1HCD4"/>
<comment type="pathway">
    <text evidence="1">Protein modification; protein ubiquitination.</text>
</comment>
<dbReference type="GO" id="GO:0097039">
    <property type="term" value="P:protein linear polyubiquitination"/>
    <property type="evidence" value="ECO:0007669"/>
    <property type="project" value="TreeGrafter"/>
</dbReference>
<dbReference type="InterPro" id="IPR035979">
    <property type="entry name" value="RBD_domain_sf"/>
</dbReference>
<dbReference type="Gene3D" id="3.30.70.330">
    <property type="match status" value="1"/>
</dbReference>
<dbReference type="GO" id="GO:0043161">
    <property type="term" value="P:proteasome-mediated ubiquitin-dependent protein catabolic process"/>
    <property type="evidence" value="ECO:0007669"/>
    <property type="project" value="TreeGrafter"/>
</dbReference>
<dbReference type="CDD" id="cd16449">
    <property type="entry name" value="RING-HC"/>
    <property type="match status" value="1"/>
</dbReference>
<evidence type="ECO:0000256" key="2">
    <source>
        <dbReference type="ARBA" id="ARBA00022679"/>
    </source>
</evidence>
<dbReference type="CDD" id="cd20335">
    <property type="entry name" value="BRcat_RBR"/>
    <property type="match status" value="1"/>
</dbReference>
<dbReference type="GO" id="GO:0008270">
    <property type="term" value="F:zinc ion binding"/>
    <property type="evidence" value="ECO:0007669"/>
    <property type="project" value="UniProtKB-KW"/>
</dbReference>
<gene>
    <name evidence="9" type="ORF">K402DRAFT_450943</name>
</gene>
<dbReference type="InterPro" id="IPR012677">
    <property type="entry name" value="Nucleotide-bd_a/b_plait_sf"/>
</dbReference>
<feature type="domain" description="RING-type" evidence="8">
    <location>
        <begin position="416"/>
        <end position="665"/>
    </location>
</feature>
<accession>A0A6G1HCD4</accession>
<evidence type="ECO:0000256" key="5">
    <source>
        <dbReference type="ARBA" id="ARBA00022771"/>
    </source>
</evidence>